<evidence type="ECO:0000256" key="5">
    <source>
        <dbReference type="ARBA" id="ARBA00023295"/>
    </source>
</evidence>
<feature type="binding site" evidence="9">
    <location>
        <position position="168"/>
    </location>
    <ligand>
        <name>Zn(2+)</name>
        <dbReference type="ChEBI" id="CHEBI:29105"/>
    </ligand>
</feature>
<keyword evidence="9" id="KW-0862">Zinc</keyword>
<dbReference type="GO" id="GO:0006012">
    <property type="term" value="P:galactose metabolic process"/>
    <property type="evidence" value="ECO:0007669"/>
    <property type="project" value="InterPro"/>
</dbReference>
<feature type="domain" description="Beta-galactosidase trimerisation" evidence="11">
    <location>
        <begin position="407"/>
        <end position="616"/>
    </location>
</feature>
<dbReference type="InterPro" id="IPR013529">
    <property type="entry name" value="Glyco_hydro_42_N"/>
</dbReference>
<evidence type="ECO:0000259" key="11">
    <source>
        <dbReference type="Pfam" id="PF08532"/>
    </source>
</evidence>
<dbReference type="PANTHER" id="PTHR36447">
    <property type="entry name" value="BETA-GALACTOSIDASE GANA"/>
    <property type="match status" value="1"/>
</dbReference>
<dbReference type="GO" id="GO:0009341">
    <property type="term" value="C:beta-galactosidase complex"/>
    <property type="evidence" value="ECO:0007669"/>
    <property type="project" value="InterPro"/>
</dbReference>
<reference evidence="13 14" key="1">
    <citation type="submission" date="2019-08" db="EMBL/GenBank/DDBJ databases">
        <title>In-depth cultivation of the pig gut microbiome towards novel bacterial diversity and tailored functional studies.</title>
        <authorList>
            <person name="Wylensek D."/>
            <person name="Hitch T.C.A."/>
            <person name="Clavel T."/>
        </authorList>
    </citation>
    <scope>NUCLEOTIDE SEQUENCE [LARGE SCALE GENOMIC DNA]</scope>
    <source>
        <strain evidence="13 14">WCA-383-APC-5B</strain>
    </source>
</reference>
<dbReference type="Gene3D" id="3.40.50.880">
    <property type="match status" value="1"/>
</dbReference>
<dbReference type="CDD" id="cd03143">
    <property type="entry name" value="A4_beta-galactosidase_middle_domain"/>
    <property type="match status" value="1"/>
</dbReference>
<comment type="similarity">
    <text evidence="2 6">Belongs to the glycosyl hydrolase 42 family.</text>
</comment>
<evidence type="ECO:0000259" key="10">
    <source>
        <dbReference type="Pfam" id="PF02449"/>
    </source>
</evidence>
<feature type="binding site" evidence="8">
    <location>
        <position position="325"/>
    </location>
    <ligand>
        <name>substrate</name>
    </ligand>
</feature>
<gene>
    <name evidence="13" type="ORF">FYJ33_10495</name>
</gene>
<feature type="binding site" evidence="9">
    <location>
        <position position="163"/>
    </location>
    <ligand>
        <name>Zn(2+)</name>
        <dbReference type="ChEBI" id="CHEBI:29105"/>
    </ligand>
</feature>
<dbReference type="GO" id="GO:0046872">
    <property type="term" value="F:metal ion binding"/>
    <property type="evidence" value="ECO:0007669"/>
    <property type="project" value="UniProtKB-KW"/>
</dbReference>
<evidence type="ECO:0000256" key="6">
    <source>
        <dbReference type="PIRNR" id="PIRNR001084"/>
    </source>
</evidence>
<evidence type="ECO:0000256" key="1">
    <source>
        <dbReference type="ARBA" id="ARBA00001412"/>
    </source>
</evidence>
<proteinExistence type="inferred from homology"/>
<comment type="caution">
    <text evidence="13">The sequence shown here is derived from an EMBL/GenBank/DDBJ whole genome shotgun (WGS) entry which is preliminary data.</text>
</comment>
<dbReference type="InterPro" id="IPR029062">
    <property type="entry name" value="Class_I_gatase-like"/>
</dbReference>
<feature type="binding site" evidence="8">
    <location>
        <position position="119"/>
    </location>
    <ligand>
        <name>substrate</name>
    </ligand>
</feature>
<dbReference type="Gene3D" id="3.20.20.80">
    <property type="entry name" value="Glycosidases"/>
    <property type="match status" value="1"/>
</dbReference>
<dbReference type="Pfam" id="PF02449">
    <property type="entry name" value="Glyco_hydro_42"/>
    <property type="match status" value="1"/>
</dbReference>
<feature type="binding site" evidence="8">
    <location>
        <position position="157"/>
    </location>
    <ligand>
        <name>substrate</name>
    </ligand>
</feature>
<dbReference type="PANTHER" id="PTHR36447:SF1">
    <property type="entry name" value="BETA-GALACTOSIDASE GANA"/>
    <property type="match status" value="1"/>
</dbReference>
<dbReference type="GO" id="GO:0004565">
    <property type="term" value="F:beta-galactosidase activity"/>
    <property type="evidence" value="ECO:0007669"/>
    <property type="project" value="UniProtKB-EC"/>
</dbReference>
<feature type="binding site" evidence="9">
    <location>
        <position position="165"/>
    </location>
    <ligand>
        <name>Zn(2+)</name>
        <dbReference type="ChEBI" id="CHEBI:29105"/>
    </ligand>
</feature>
<keyword evidence="14" id="KW-1185">Reference proteome</keyword>
<dbReference type="Gene3D" id="2.60.40.1180">
    <property type="entry name" value="Golgi alpha-mannosidase II"/>
    <property type="match status" value="1"/>
</dbReference>
<dbReference type="EMBL" id="VULX01000016">
    <property type="protein sequence ID" value="MSR91820.1"/>
    <property type="molecule type" value="Genomic_DNA"/>
</dbReference>
<protein>
    <recommendedName>
        <fullName evidence="3 6">Beta-galactosidase</fullName>
        <shortName evidence="6">Beta-gal</shortName>
        <ecNumber evidence="3 6">3.2.1.23</ecNumber>
    </recommendedName>
</protein>
<dbReference type="InterPro" id="IPR003476">
    <property type="entry name" value="Glyco_hydro_42"/>
</dbReference>
<feature type="domain" description="Beta-galactosidase C-terminal" evidence="12">
    <location>
        <begin position="627"/>
        <end position="685"/>
    </location>
</feature>
<keyword evidence="9" id="KW-0479">Metal-binding</keyword>
<dbReference type="PIRSF" id="PIRSF001084">
    <property type="entry name" value="B-galactosidase"/>
    <property type="match status" value="1"/>
</dbReference>
<evidence type="ECO:0000256" key="2">
    <source>
        <dbReference type="ARBA" id="ARBA00005940"/>
    </source>
</evidence>
<comment type="catalytic activity">
    <reaction evidence="1 6">
        <text>Hydrolysis of terminal non-reducing beta-D-galactose residues in beta-D-galactosides.</text>
        <dbReference type="EC" id="3.2.1.23"/>
    </reaction>
</comment>
<dbReference type="InterPro" id="IPR017853">
    <property type="entry name" value="GH"/>
</dbReference>
<evidence type="ECO:0000259" key="12">
    <source>
        <dbReference type="Pfam" id="PF08533"/>
    </source>
</evidence>
<feature type="domain" description="Glycoside hydrolase family 42 N-terminal" evidence="10">
    <location>
        <begin position="20"/>
        <end position="396"/>
    </location>
</feature>
<dbReference type="Proteomes" id="UP000460287">
    <property type="component" value="Unassembled WGS sequence"/>
</dbReference>
<sequence>MENEILPVKSRVSEFLHGGDYNPDQWLDYPEILKEDVRLMKLAYCNTVSINIFGWSAIEPEEGKYTFEWLDKIMENCEKNGTHVILATPSGARPAWMSQKYPEVLRVNSDRTKNLHGQRHNHCYTSPVYREKTRNINKILAERYKNNKALIMWHVSNEFGGECHCELCQQAFREWLKRKYDNDINKLNQQWWTGFWSHRFTDWSQIESPSELGEMYVHGHNLDWKRFVTYQTIEFYKHEMKPLREITPDVPITTNFMGVYPGLDYWQFAKEVDIVSWDNYPSWHNDYESTEDLAEEIAFVHDINRSLKNGQPFLMMESTPSLVNWQPVSKIKRPGMHMISSMQSVAHGSDSVLYFQWRKGRGASEKFHGAVVDHCGHENTRVFREVTEVGKVLEKIKEIKGSTIKSDVAIIYDWENRWAIDDAQALKKNKKFYEETCKDHYRAFWKKGIAVDVINMECDLSKYKVVIAPMLYMIRPGVAERIEEFVKNGGTFVTTYWSGIVNQNDLCFLGGFPGPLRKVTGIWSEEIDSLYDSDRNYMNIKEMNGLKSIYEIKDYCDVIHAETAEVLATYKDDYYKGMPCLTVNRFGKGKAYYIAARTGMDFNVDFYGKLIKDLGIKGAVDSTLPEGVTATKRSNDKNDYIFVMNFSEKDKTVNFKDTEYYDMVHDEKVTGSVTLKKYEVRILKK</sequence>
<dbReference type="SUPFAM" id="SSF52317">
    <property type="entry name" value="Class I glutamine amidotransferase-like"/>
    <property type="match status" value="1"/>
</dbReference>
<keyword evidence="5 6" id="KW-0326">Glycosidase</keyword>
<evidence type="ECO:0000313" key="13">
    <source>
        <dbReference type="EMBL" id="MSR91820.1"/>
    </source>
</evidence>
<feature type="binding site" evidence="9">
    <location>
        <position position="123"/>
    </location>
    <ligand>
        <name>Zn(2+)</name>
        <dbReference type="ChEBI" id="CHEBI:29105"/>
    </ligand>
</feature>
<feature type="active site" description="Nucleophile" evidence="7">
    <location>
        <position position="317"/>
    </location>
</feature>
<dbReference type="SUPFAM" id="SSF51445">
    <property type="entry name" value="(Trans)glycosidases"/>
    <property type="match status" value="1"/>
</dbReference>
<feature type="active site" description="Proton donor" evidence="7">
    <location>
        <position position="158"/>
    </location>
</feature>
<keyword evidence="4 6" id="KW-0378">Hydrolase</keyword>
<evidence type="ECO:0000313" key="14">
    <source>
        <dbReference type="Proteomes" id="UP000460287"/>
    </source>
</evidence>
<name>A0A7X2N090_9CLOT</name>
<evidence type="ECO:0000256" key="7">
    <source>
        <dbReference type="PIRSR" id="PIRSR001084-1"/>
    </source>
</evidence>
<dbReference type="InterPro" id="IPR013738">
    <property type="entry name" value="Beta_galactosidase_Trimer"/>
</dbReference>
<accession>A0A7X2N090</accession>
<dbReference type="EC" id="3.2.1.23" evidence="3 6"/>
<organism evidence="13 14">
    <name type="scientific">Inconstantimicrobium porci</name>
    <dbReference type="NCBI Taxonomy" id="2652291"/>
    <lineage>
        <taxon>Bacteria</taxon>
        <taxon>Bacillati</taxon>
        <taxon>Bacillota</taxon>
        <taxon>Clostridia</taxon>
        <taxon>Eubacteriales</taxon>
        <taxon>Clostridiaceae</taxon>
        <taxon>Inconstantimicrobium</taxon>
    </lineage>
</organism>
<evidence type="ECO:0000256" key="9">
    <source>
        <dbReference type="PIRSR" id="PIRSR001084-3"/>
    </source>
</evidence>
<evidence type="ECO:0000256" key="4">
    <source>
        <dbReference type="ARBA" id="ARBA00022801"/>
    </source>
</evidence>
<dbReference type="Pfam" id="PF08533">
    <property type="entry name" value="Glyco_hydro_42C"/>
    <property type="match status" value="1"/>
</dbReference>
<dbReference type="InterPro" id="IPR013739">
    <property type="entry name" value="Beta_galactosidase_C"/>
</dbReference>
<dbReference type="InterPro" id="IPR013780">
    <property type="entry name" value="Glyco_hydro_b"/>
</dbReference>
<evidence type="ECO:0000256" key="3">
    <source>
        <dbReference type="ARBA" id="ARBA00012756"/>
    </source>
</evidence>
<dbReference type="AlphaFoldDB" id="A0A7X2N090"/>
<dbReference type="Pfam" id="PF08532">
    <property type="entry name" value="Glyco_hydro_42M"/>
    <property type="match status" value="1"/>
</dbReference>
<dbReference type="RefSeq" id="WP_154531717.1">
    <property type="nucleotide sequence ID" value="NZ_JAQXTV010000084.1"/>
</dbReference>
<evidence type="ECO:0000256" key="8">
    <source>
        <dbReference type="PIRSR" id="PIRSR001084-2"/>
    </source>
</evidence>